<evidence type="ECO:0000313" key="3">
    <source>
        <dbReference type="EMBL" id="GGE31247.1"/>
    </source>
</evidence>
<dbReference type="Gene3D" id="3.40.50.150">
    <property type="entry name" value="Vaccinia Virus protein VP39"/>
    <property type="match status" value="1"/>
</dbReference>
<sequence length="179" mass="20320">MRIVSGKLKGRRIIAPKKLPVRPTTDMAKEALFNILNHRFSFKHIRVIDLFSGIGSISLEFASRGTENITSVDKNFNCVKFLSQTAEDLGVELQVIKADVFEFVAKNKLTADIVFADPPYDLETETFIKLVEEILKPENEVELCIIEHSKHMDLSEGLLYQETRNYGGSSFSFFGKEEE</sequence>
<dbReference type="Pfam" id="PF03602">
    <property type="entry name" value="Cons_hypoth95"/>
    <property type="match status" value="1"/>
</dbReference>
<keyword evidence="1 3" id="KW-0489">Methyltransferase</keyword>
<proteinExistence type="predicted"/>
<dbReference type="PROSITE" id="PS00092">
    <property type="entry name" value="N6_MTASE"/>
    <property type="match status" value="1"/>
</dbReference>
<evidence type="ECO:0000313" key="4">
    <source>
        <dbReference type="Proteomes" id="UP000599179"/>
    </source>
</evidence>
<dbReference type="InterPro" id="IPR029063">
    <property type="entry name" value="SAM-dependent_MTases_sf"/>
</dbReference>
<dbReference type="GO" id="GO:0008168">
    <property type="term" value="F:methyltransferase activity"/>
    <property type="evidence" value="ECO:0007669"/>
    <property type="project" value="UniProtKB-KW"/>
</dbReference>
<dbReference type="SUPFAM" id="SSF53335">
    <property type="entry name" value="S-adenosyl-L-methionine-dependent methyltransferases"/>
    <property type="match status" value="1"/>
</dbReference>
<dbReference type="InterPro" id="IPR004398">
    <property type="entry name" value="RNA_MeTrfase_RsmD"/>
</dbReference>
<dbReference type="PANTHER" id="PTHR43542">
    <property type="entry name" value="METHYLTRANSFERASE"/>
    <property type="match status" value="1"/>
</dbReference>
<gene>
    <name evidence="3" type="ORF">GCM10010832_09580</name>
</gene>
<dbReference type="InterPro" id="IPR002052">
    <property type="entry name" value="DNA_methylase_N6_adenine_CS"/>
</dbReference>
<keyword evidence="2" id="KW-0808">Transferase</keyword>
<evidence type="ECO:0000256" key="2">
    <source>
        <dbReference type="ARBA" id="ARBA00022679"/>
    </source>
</evidence>
<dbReference type="CDD" id="cd02440">
    <property type="entry name" value="AdoMet_MTases"/>
    <property type="match status" value="1"/>
</dbReference>
<organism evidence="3 4">
    <name type="scientific">Psychroflexus planctonicus</name>
    <dbReference type="NCBI Taxonomy" id="1526575"/>
    <lineage>
        <taxon>Bacteria</taxon>
        <taxon>Pseudomonadati</taxon>
        <taxon>Bacteroidota</taxon>
        <taxon>Flavobacteriia</taxon>
        <taxon>Flavobacteriales</taxon>
        <taxon>Flavobacteriaceae</taxon>
        <taxon>Psychroflexus</taxon>
    </lineage>
</organism>
<dbReference type="EMBL" id="BMGM01000003">
    <property type="protein sequence ID" value="GGE31247.1"/>
    <property type="molecule type" value="Genomic_DNA"/>
</dbReference>
<name>A0ABQ1SG84_9FLAO</name>
<keyword evidence="4" id="KW-1185">Reference proteome</keyword>
<reference evidence="4" key="1">
    <citation type="journal article" date="2019" name="Int. J. Syst. Evol. Microbiol.">
        <title>The Global Catalogue of Microorganisms (GCM) 10K type strain sequencing project: providing services to taxonomists for standard genome sequencing and annotation.</title>
        <authorList>
            <consortium name="The Broad Institute Genomics Platform"/>
            <consortium name="The Broad Institute Genome Sequencing Center for Infectious Disease"/>
            <person name="Wu L."/>
            <person name="Ma J."/>
        </authorList>
    </citation>
    <scope>NUCLEOTIDE SEQUENCE [LARGE SCALE GENOMIC DNA]</scope>
    <source>
        <strain evidence="4">CGMCC 1.12931</strain>
    </source>
</reference>
<accession>A0ABQ1SG84</accession>
<dbReference type="PANTHER" id="PTHR43542:SF1">
    <property type="entry name" value="METHYLTRANSFERASE"/>
    <property type="match status" value="1"/>
</dbReference>
<dbReference type="Proteomes" id="UP000599179">
    <property type="component" value="Unassembled WGS sequence"/>
</dbReference>
<protein>
    <submittedName>
        <fullName evidence="3">Methyltransferase</fullName>
    </submittedName>
</protein>
<dbReference type="RefSeq" id="WP_188457954.1">
    <property type="nucleotide sequence ID" value="NZ_BMGM01000003.1"/>
</dbReference>
<dbReference type="GO" id="GO:0032259">
    <property type="term" value="P:methylation"/>
    <property type="evidence" value="ECO:0007669"/>
    <property type="project" value="UniProtKB-KW"/>
</dbReference>
<comment type="caution">
    <text evidence="3">The sequence shown here is derived from an EMBL/GenBank/DDBJ whole genome shotgun (WGS) entry which is preliminary data.</text>
</comment>
<evidence type="ECO:0000256" key="1">
    <source>
        <dbReference type="ARBA" id="ARBA00022603"/>
    </source>
</evidence>
<dbReference type="PIRSF" id="PIRSF004553">
    <property type="entry name" value="CHP00095"/>
    <property type="match status" value="1"/>
</dbReference>